<name>A0A6A5SWG5_9PLEO</name>
<organism evidence="2 3">
    <name type="scientific">Clathrospora elynae</name>
    <dbReference type="NCBI Taxonomy" id="706981"/>
    <lineage>
        <taxon>Eukaryota</taxon>
        <taxon>Fungi</taxon>
        <taxon>Dikarya</taxon>
        <taxon>Ascomycota</taxon>
        <taxon>Pezizomycotina</taxon>
        <taxon>Dothideomycetes</taxon>
        <taxon>Pleosporomycetidae</taxon>
        <taxon>Pleosporales</taxon>
        <taxon>Diademaceae</taxon>
        <taxon>Clathrospora</taxon>
    </lineage>
</organism>
<sequence length="210" mass="22041">SAATIPASISPDAAVTRCTDPAAPACYELFFVYARTIMTQHGCAASAYTRTVMTSPNPTFPISGKIETETVTVTAAPISTFSTASPLSGGSVEVKAKTRLAPIIGGTIGACIFLSLIVFAVFLACRRRSAKNKSQLPHSDGTRDRQAMLQFNATGFLDQQASYANEIKASAVCSQGGGDVEEYPGMGRQRVGIVEVDGVQRAVEAPTGER</sequence>
<evidence type="ECO:0000313" key="2">
    <source>
        <dbReference type="EMBL" id="KAF1944841.1"/>
    </source>
</evidence>
<keyword evidence="1" id="KW-0472">Membrane</keyword>
<dbReference type="AlphaFoldDB" id="A0A6A5SWG5"/>
<keyword evidence="3" id="KW-1185">Reference proteome</keyword>
<feature type="non-terminal residue" evidence="2">
    <location>
        <position position="210"/>
    </location>
</feature>
<keyword evidence="1" id="KW-1133">Transmembrane helix</keyword>
<dbReference type="Proteomes" id="UP000800038">
    <property type="component" value="Unassembled WGS sequence"/>
</dbReference>
<accession>A0A6A5SWG5</accession>
<dbReference type="OrthoDB" id="5347452at2759"/>
<reference evidence="2" key="1">
    <citation type="journal article" date="2020" name="Stud. Mycol.">
        <title>101 Dothideomycetes genomes: a test case for predicting lifestyles and emergence of pathogens.</title>
        <authorList>
            <person name="Haridas S."/>
            <person name="Albert R."/>
            <person name="Binder M."/>
            <person name="Bloem J."/>
            <person name="Labutti K."/>
            <person name="Salamov A."/>
            <person name="Andreopoulos B."/>
            <person name="Baker S."/>
            <person name="Barry K."/>
            <person name="Bills G."/>
            <person name="Bluhm B."/>
            <person name="Cannon C."/>
            <person name="Castanera R."/>
            <person name="Culley D."/>
            <person name="Daum C."/>
            <person name="Ezra D."/>
            <person name="Gonzalez J."/>
            <person name="Henrissat B."/>
            <person name="Kuo A."/>
            <person name="Liang C."/>
            <person name="Lipzen A."/>
            <person name="Lutzoni F."/>
            <person name="Magnuson J."/>
            <person name="Mondo S."/>
            <person name="Nolan M."/>
            <person name="Ohm R."/>
            <person name="Pangilinan J."/>
            <person name="Park H.-J."/>
            <person name="Ramirez L."/>
            <person name="Alfaro M."/>
            <person name="Sun H."/>
            <person name="Tritt A."/>
            <person name="Yoshinaga Y."/>
            <person name="Zwiers L.-H."/>
            <person name="Turgeon B."/>
            <person name="Goodwin S."/>
            <person name="Spatafora J."/>
            <person name="Crous P."/>
            <person name="Grigoriev I."/>
        </authorList>
    </citation>
    <scope>NUCLEOTIDE SEQUENCE</scope>
    <source>
        <strain evidence="2">CBS 161.51</strain>
    </source>
</reference>
<feature type="non-terminal residue" evidence="2">
    <location>
        <position position="1"/>
    </location>
</feature>
<dbReference type="EMBL" id="ML976014">
    <property type="protein sequence ID" value="KAF1944841.1"/>
    <property type="molecule type" value="Genomic_DNA"/>
</dbReference>
<keyword evidence="1" id="KW-0812">Transmembrane</keyword>
<evidence type="ECO:0000313" key="3">
    <source>
        <dbReference type="Proteomes" id="UP000800038"/>
    </source>
</evidence>
<proteinExistence type="predicted"/>
<evidence type="ECO:0000256" key="1">
    <source>
        <dbReference type="SAM" id="Phobius"/>
    </source>
</evidence>
<protein>
    <submittedName>
        <fullName evidence="2">Uncharacterized protein</fullName>
    </submittedName>
</protein>
<gene>
    <name evidence="2" type="ORF">EJ02DRAFT_306988</name>
</gene>
<feature type="transmembrane region" description="Helical" evidence="1">
    <location>
        <begin position="103"/>
        <end position="125"/>
    </location>
</feature>
<dbReference type="CDD" id="cd12087">
    <property type="entry name" value="TM_EGFR-like"/>
    <property type="match status" value="1"/>
</dbReference>